<dbReference type="GO" id="GO:0016757">
    <property type="term" value="F:glycosyltransferase activity"/>
    <property type="evidence" value="ECO:0007669"/>
    <property type="project" value="UniProtKB-KW"/>
</dbReference>
<dbReference type="InterPro" id="IPR018584">
    <property type="entry name" value="GT87"/>
</dbReference>
<dbReference type="Pfam" id="PF09594">
    <property type="entry name" value="GT87"/>
    <property type="match status" value="1"/>
</dbReference>
<evidence type="ECO:0000313" key="10">
    <source>
        <dbReference type="Proteomes" id="UP001449657"/>
    </source>
</evidence>
<dbReference type="EMBL" id="CP150096">
    <property type="protein sequence ID" value="WZN45404.1"/>
    <property type="molecule type" value="Genomic_DNA"/>
</dbReference>
<feature type="transmembrane region" description="Helical" evidence="8">
    <location>
        <begin position="190"/>
        <end position="208"/>
    </location>
</feature>
<dbReference type="Proteomes" id="UP001449657">
    <property type="component" value="Chromosome"/>
</dbReference>
<comment type="subcellular location">
    <subcellularLocation>
        <location evidence="1">Cell membrane</location>
        <topology evidence="1">Multi-pass membrane protein</topology>
    </subcellularLocation>
</comment>
<evidence type="ECO:0000256" key="3">
    <source>
        <dbReference type="ARBA" id="ARBA00022679"/>
    </source>
</evidence>
<keyword evidence="2" id="KW-1003">Cell membrane</keyword>
<organism evidence="9 10">
    <name type="scientific">Chitinophaga caseinilytica</name>
    <dbReference type="NCBI Taxonomy" id="2267521"/>
    <lineage>
        <taxon>Bacteria</taxon>
        <taxon>Pseudomonadati</taxon>
        <taxon>Bacteroidota</taxon>
        <taxon>Chitinophagia</taxon>
        <taxon>Chitinophagales</taxon>
        <taxon>Chitinophagaceae</taxon>
        <taxon>Chitinophaga</taxon>
    </lineage>
</organism>
<keyword evidence="5 8" id="KW-1133">Transmembrane helix</keyword>
<keyword evidence="3 9" id="KW-0808">Transferase</keyword>
<keyword evidence="9" id="KW-0328">Glycosyltransferase</keyword>
<protein>
    <submittedName>
        <fullName evidence="9">Glycosyltransferase family 87 protein</fullName>
        <ecNumber evidence="9">2.4.-.-</ecNumber>
    </submittedName>
</protein>
<proteinExistence type="inferred from homology"/>
<evidence type="ECO:0000256" key="5">
    <source>
        <dbReference type="ARBA" id="ARBA00022989"/>
    </source>
</evidence>
<feature type="transmembrane region" description="Helical" evidence="8">
    <location>
        <begin position="331"/>
        <end position="354"/>
    </location>
</feature>
<gene>
    <name evidence="9" type="ORF">WJU22_21120</name>
</gene>
<comment type="similarity">
    <text evidence="7">Belongs to the glycosyltransferase 87 family.</text>
</comment>
<keyword evidence="10" id="KW-1185">Reference proteome</keyword>
<name>A0ABZ2Z0W4_9BACT</name>
<feature type="transmembrane region" description="Helical" evidence="8">
    <location>
        <begin position="360"/>
        <end position="381"/>
    </location>
</feature>
<evidence type="ECO:0000256" key="4">
    <source>
        <dbReference type="ARBA" id="ARBA00022692"/>
    </source>
</evidence>
<evidence type="ECO:0000256" key="7">
    <source>
        <dbReference type="ARBA" id="ARBA00024033"/>
    </source>
</evidence>
<feature type="transmembrane region" description="Helical" evidence="8">
    <location>
        <begin position="158"/>
        <end position="183"/>
    </location>
</feature>
<evidence type="ECO:0000256" key="2">
    <source>
        <dbReference type="ARBA" id="ARBA00022475"/>
    </source>
</evidence>
<feature type="transmembrane region" description="Helical" evidence="8">
    <location>
        <begin position="285"/>
        <end position="302"/>
    </location>
</feature>
<dbReference type="EC" id="2.4.-.-" evidence="9"/>
<feature type="transmembrane region" description="Helical" evidence="8">
    <location>
        <begin position="128"/>
        <end position="152"/>
    </location>
</feature>
<evidence type="ECO:0000256" key="1">
    <source>
        <dbReference type="ARBA" id="ARBA00004651"/>
    </source>
</evidence>
<keyword evidence="4 8" id="KW-0812">Transmembrane</keyword>
<feature type="transmembrane region" description="Helical" evidence="8">
    <location>
        <begin position="308"/>
        <end position="324"/>
    </location>
</feature>
<feature type="transmembrane region" description="Helical" evidence="8">
    <location>
        <begin position="89"/>
        <end position="107"/>
    </location>
</feature>
<evidence type="ECO:0000256" key="8">
    <source>
        <dbReference type="SAM" id="Phobius"/>
    </source>
</evidence>
<reference evidence="9 10" key="1">
    <citation type="submission" date="2024-03" db="EMBL/GenBank/DDBJ databases">
        <title>Chitinophaga caseinilytica sp. nov., a casein hydrolysing bacterium isolated from forest soil.</title>
        <authorList>
            <person name="Lee D.S."/>
            <person name="Han D.M."/>
            <person name="Baek J.H."/>
            <person name="Choi D.G."/>
            <person name="Jeon J.H."/>
            <person name="Jeon C.O."/>
        </authorList>
    </citation>
    <scope>NUCLEOTIDE SEQUENCE [LARGE SCALE GENOMIC DNA]</scope>
    <source>
        <strain evidence="9 10">KACC 19118</strain>
    </source>
</reference>
<accession>A0ABZ2Z0W4</accession>
<evidence type="ECO:0000256" key="6">
    <source>
        <dbReference type="ARBA" id="ARBA00023136"/>
    </source>
</evidence>
<evidence type="ECO:0000313" key="9">
    <source>
        <dbReference type="EMBL" id="WZN45404.1"/>
    </source>
</evidence>
<dbReference type="RefSeq" id="WP_341840156.1">
    <property type="nucleotide sequence ID" value="NZ_CP149792.1"/>
</dbReference>
<sequence length="397" mass="45667">MSKKRFTLAWLGEKEWLAMLLWFGLSMVVGIKEFAVHNYNNYTIFKHVYLHTINGQTIYGPYPDVYFDVNNYGVLFSVLIAPFALMPDWLGSVLWVLTNAAVLMLAIRTLPLGRIQQNLIMIFASHELMAASSYFQFNPIVAACIIFGYTLMRKEKDFWAACFIMFAAFTKLYGIVGLAFFFFSRHKLKLIGSLILWSAIWLVLPMAISSPEFVLRSYREWYEALVLKNDKNAQIDHGVVLQDISAMGFIKRTFRLPYLPNIVVMGPALVLFAAQYIWLKYCHDVRYQLLILCSTLLFTVLYSSSSESPTYIIAFPAACIWFMLQPRSTAANIFFVYLLIGTSFSHSDLVTAWVKRNLVVPYAAKAMPSLILWLLIVYQVLSRKFLRWPEPGTQFSH</sequence>
<keyword evidence="6 8" id="KW-0472">Membrane</keyword>
<feature type="transmembrane region" description="Helical" evidence="8">
    <location>
        <begin position="258"/>
        <end position="278"/>
    </location>
</feature>